<dbReference type="InterPro" id="IPR001279">
    <property type="entry name" value="Metallo-B-lactamas"/>
</dbReference>
<dbReference type="PANTHER" id="PTHR13754:SF13">
    <property type="entry name" value="METALLO-BETA-LACTAMASE SUPERFAMILY PROTEIN (AFU_ORTHOLOGUE AFUA_3G07630)"/>
    <property type="match status" value="1"/>
</dbReference>
<keyword evidence="2" id="KW-0378">Hydrolase</keyword>
<dbReference type="eggNOG" id="arCOG00503">
    <property type="taxonomic scope" value="Archaea"/>
</dbReference>
<dbReference type="RefSeq" id="WP_014027266.1">
    <property type="nucleotide sequence ID" value="NC_015931.1"/>
</dbReference>
<keyword evidence="3" id="KW-1185">Reference proteome</keyword>
<dbReference type="CDD" id="cd07713">
    <property type="entry name" value="DHPS-like_MBL-fold"/>
    <property type="match status" value="1"/>
</dbReference>
<accession>G0ECL9</accession>
<dbReference type="Pfam" id="PF00753">
    <property type="entry name" value="Lactamase_B"/>
    <property type="match status" value="1"/>
</dbReference>
<dbReference type="Proteomes" id="UP000001037">
    <property type="component" value="Chromosome"/>
</dbReference>
<evidence type="ECO:0000259" key="1">
    <source>
        <dbReference type="Pfam" id="PF00753"/>
    </source>
</evidence>
<feature type="domain" description="Metallo-beta-lactamase" evidence="1">
    <location>
        <begin position="52"/>
        <end position="117"/>
    </location>
</feature>
<organism evidence="2 3">
    <name type="scientific">Pyrolobus fumarii (strain DSM 11204 / 1A)</name>
    <dbReference type="NCBI Taxonomy" id="694429"/>
    <lineage>
        <taxon>Archaea</taxon>
        <taxon>Thermoproteota</taxon>
        <taxon>Thermoprotei</taxon>
        <taxon>Desulfurococcales</taxon>
        <taxon>Pyrodictiaceae</taxon>
        <taxon>Pyrolobus</taxon>
    </lineage>
</organism>
<sequence>MEKPEYARLTVLVDNLSLREDLATDYGLSIYIEVGSGASKWRLLFDVSGSPWALLHNARLLGTPIERVDHIIISHMHRDHYYALRELGEVLKPRIVYLPEPRGVSNRVSEILENVMVERTAYVRGRVTVAPGVEAFGPVGSSGEISLTLNVADYRLLIVACGHAGLRQIFYWSNAKHVDILMGGFHLKNASRDDIEEVAHLALERANLVIGLHCTHWGSGLLGTLLGTRYIDGGVGLTLSLDSRSGLLLYPPLAL</sequence>
<dbReference type="InterPro" id="IPR036866">
    <property type="entry name" value="RibonucZ/Hydroxyglut_hydro"/>
</dbReference>
<dbReference type="KEGG" id="pfm:Pyrfu_1734"/>
<dbReference type="GO" id="GO:0016787">
    <property type="term" value="F:hydrolase activity"/>
    <property type="evidence" value="ECO:0007669"/>
    <property type="project" value="UniProtKB-KW"/>
</dbReference>
<dbReference type="InterPro" id="IPR041712">
    <property type="entry name" value="DHPS-like_MBL-fold"/>
</dbReference>
<dbReference type="SUPFAM" id="SSF56281">
    <property type="entry name" value="Metallo-hydrolase/oxidoreductase"/>
    <property type="match status" value="1"/>
</dbReference>
<dbReference type="GO" id="GO:0016740">
    <property type="term" value="F:transferase activity"/>
    <property type="evidence" value="ECO:0007669"/>
    <property type="project" value="TreeGrafter"/>
</dbReference>
<dbReference type="EMBL" id="CP002838">
    <property type="protein sequence ID" value="AEM39589.1"/>
    <property type="molecule type" value="Genomic_DNA"/>
</dbReference>
<evidence type="ECO:0000313" key="3">
    <source>
        <dbReference type="Proteomes" id="UP000001037"/>
    </source>
</evidence>
<dbReference type="AlphaFoldDB" id="G0ECL9"/>
<name>G0ECL9_PYRF1</name>
<dbReference type="InterPro" id="IPR052926">
    <property type="entry name" value="Metallo-beta-lactamase_dom"/>
</dbReference>
<gene>
    <name evidence="2" type="ordered locus">Pyrfu_1734</name>
</gene>
<reference evidence="2 3" key="1">
    <citation type="journal article" date="2011" name="Stand. Genomic Sci.">
        <title>Complete genome sequence of the hyperthermophilic chemolithoautotroph Pyrolobus fumarii type strain (1A).</title>
        <authorList>
            <person name="Anderson I."/>
            <person name="Goker M."/>
            <person name="Nolan M."/>
            <person name="Lucas S."/>
            <person name="Hammon N."/>
            <person name="Deshpande S."/>
            <person name="Cheng J.F."/>
            <person name="Tapia R."/>
            <person name="Han C."/>
            <person name="Goodwin L."/>
            <person name="Pitluck S."/>
            <person name="Huntemann M."/>
            <person name="Liolios K."/>
            <person name="Ivanova N."/>
            <person name="Pagani I."/>
            <person name="Mavromatis K."/>
            <person name="Ovchinikova G."/>
            <person name="Pati A."/>
            <person name="Chen A."/>
            <person name="Palaniappan K."/>
            <person name="Land M."/>
            <person name="Hauser L."/>
            <person name="Brambilla E.M."/>
            <person name="Huber H."/>
            <person name="Yasawong M."/>
            <person name="Rohde M."/>
            <person name="Spring S."/>
            <person name="Abt B."/>
            <person name="Sikorski J."/>
            <person name="Wirth R."/>
            <person name="Detter J.C."/>
            <person name="Woyke T."/>
            <person name="Bristow J."/>
            <person name="Eisen J.A."/>
            <person name="Markowitz V."/>
            <person name="Hugenholtz P."/>
            <person name="Kyrpides N.C."/>
            <person name="Klenk H.P."/>
            <person name="Lapidus A."/>
        </authorList>
    </citation>
    <scope>NUCLEOTIDE SEQUENCE [LARGE SCALE GENOMIC DNA]</scope>
    <source>
        <strain evidence="3">DSM 11204 / 1A</strain>
    </source>
</reference>
<dbReference type="HOGENOM" id="CLU_036012_1_0_2"/>
<proteinExistence type="predicted"/>
<dbReference type="GeneID" id="25394872"/>
<protein>
    <submittedName>
        <fullName evidence="2">Beta-lactamase superfamily hydrolase</fullName>
    </submittedName>
</protein>
<evidence type="ECO:0000313" key="2">
    <source>
        <dbReference type="EMBL" id="AEM39589.1"/>
    </source>
</evidence>
<dbReference type="STRING" id="694429.Pyrfu_1734"/>
<dbReference type="Gene3D" id="3.60.15.10">
    <property type="entry name" value="Ribonuclease Z/Hydroxyacylglutathione hydrolase-like"/>
    <property type="match status" value="2"/>
</dbReference>
<dbReference type="InParanoid" id="G0ECL9"/>
<dbReference type="PANTHER" id="PTHR13754">
    <property type="entry name" value="METALLO-BETA-LACTAMASE SUPERFAMILY PROTEIN"/>
    <property type="match status" value="1"/>
</dbReference>